<evidence type="ECO:0000313" key="1">
    <source>
        <dbReference type="EMBL" id="JAH85743.1"/>
    </source>
</evidence>
<sequence>MQDAVKRLTERAPVFWRQEAYGAGVAINSLNRFLCPLFERCKSSD</sequence>
<reference evidence="1" key="2">
    <citation type="journal article" date="2015" name="Fish Shellfish Immunol.">
        <title>Early steps in the European eel (Anguilla anguilla)-Vibrio vulnificus interaction in the gills: Role of the RtxA13 toxin.</title>
        <authorList>
            <person name="Callol A."/>
            <person name="Pajuelo D."/>
            <person name="Ebbesson L."/>
            <person name="Teles M."/>
            <person name="MacKenzie S."/>
            <person name="Amaro C."/>
        </authorList>
    </citation>
    <scope>NUCLEOTIDE SEQUENCE</scope>
</reference>
<protein>
    <submittedName>
        <fullName evidence="1">Uncharacterized protein</fullName>
    </submittedName>
</protein>
<proteinExistence type="predicted"/>
<dbReference type="AlphaFoldDB" id="A0A0E9W8F7"/>
<reference evidence="1" key="1">
    <citation type="submission" date="2014-11" db="EMBL/GenBank/DDBJ databases">
        <authorList>
            <person name="Amaro Gonzalez C."/>
        </authorList>
    </citation>
    <scope>NUCLEOTIDE SEQUENCE</scope>
</reference>
<name>A0A0E9W8F7_ANGAN</name>
<organism evidence="1">
    <name type="scientific">Anguilla anguilla</name>
    <name type="common">European freshwater eel</name>
    <name type="synonym">Muraena anguilla</name>
    <dbReference type="NCBI Taxonomy" id="7936"/>
    <lineage>
        <taxon>Eukaryota</taxon>
        <taxon>Metazoa</taxon>
        <taxon>Chordata</taxon>
        <taxon>Craniata</taxon>
        <taxon>Vertebrata</taxon>
        <taxon>Euteleostomi</taxon>
        <taxon>Actinopterygii</taxon>
        <taxon>Neopterygii</taxon>
        <taxon>Teleostei</taxon>
        <taxon>Anguilliformes</taxon>
        <taxon>Anguillidae</taxon>
        <taxon>Anguilla</taxon>
    </lineage>
</organism>
<accession>A0A0E9W8F7</accession>
<dbReference type="EMBL" id="GBXM01022834">
    <property type="protein sequence ID" value="JAH85743.1"/>
    <property type="molecule type" value="Transcribed_RNA"/>
</dbReference>